<dbReference type="Proteomes" id="UP001221150">
    <property type="component" value="Unassembled WGS sequence"/>
</dbReference>
<dbReference type="RefSeq" id="WP_276111423.1">
    <property type="nucleotide sequence ID" value="NZ_JARJBB010000016.1"/>
</dbReference>
<gene>
    <name evidence="2" type="ORF">P3H78_25120</name>
</gene>
<comment type="caution">
    <text evidence="2">The sequence shown here is derived from an EMBL/GenBank/DDBJ whole genome shotgun (WGS) entry which is preliminary data.</text>
</comment>
<evidence type="ECO:0000313" key="2">
    <source>
        <dbReference type="EMBL" id="MDF3301846.1"/>
    </source>
</evidence>
<feature type="chain" id="PRO_5047334338" description="Secreted protein" evidence="1">
    <location>
        <begin position="29"/>
        <end position="141"/>
    </location>
</feature>
<dbReference type="EMBL" id="JARJBB010000016">
    <property type="protein sequence ID" value="MDF3301846.1"/>
    <property type="molecule type" value="Genomic_DNA"/>
</dbReference>
<protein>
    <recommendedName>
        <fullName evidence="4">Secreted protein</fullName>
    </recommendedName>
</protein>
<name>A0ABT6AB19_9ACTN</name>
<feature type="signal peptide" evidence="1">
    <location>
        <begin position="1"/>
        <end position="28"/>
    </location>
</feature>
<evidence type="ECO:0000256" key="1">
    <source>
        <dbReference type="SAM" id="SignalP"/>
    </source>
</evidence>
<evidence type="ECO:0008006" key="4">
    <source>
        <dbReference type="Google" id="ProtNLM"/>
    </source>
</evidence>
<keyword evidence="3" id="KW-1185">Reference proteome</keyword>
<sequence>MNARTRFAVSCASLAAVVGIAMPSTVAAASPAASATASAVTCSGWKTIHADHNSVGVKYMECDRKVGGHQQTSAALYIWDNKTDGKYARVNVATGYAHWSGLDQTWYRYYSWTSTRHHSPKYQTGWHAGNDVEVLLKAVRG</sequence>
<accession>A0ABT6AB19</accession>
<organism evidence="2 3">
    <name type="scientific">Streptomyces tropicalis</name>
    <dbReference type="NCBI Taxonomy" id="3034234"/>
    <lineage>
        <taxon>Bacteria</taxon>
        <taxon>Bacillati</taxon>
        <taxon>Actinomycetota</taxon>
        <taxon>Actinomycetes</taxon>
        <taxon>Kitasatosporales</taxon>
        <taxon>Streptomycetaceae</taxon>
        <taxon>Streptomyces</taxon>
    </lineage>
</organism>
<evidence type="ECO:0000313" key="3">
    <source>
        <dbReference type="Proteomes" id="UP001221150"/>
    </source>
</evidence>
<proteinExistence type="predicted"/>
<reference evidence="2 3" key="1">
    <citation type="submission" date="2023-03" db="EMBL/GenBank/DDBJ databases">
        <title>Draft genome sequence of Streptomyces sp. K1PA1 isolated from peat swamp forest in Thailand.</title>
        <authorList>
            <person name="Klaysubun C."/>
            <person name="Duangmal K."/>
        </authorList>
    </citation>
    <scope>NUCLEOTIDE SEQUENCE [LARGE SCALE GENOMIC DNA]</scope>
    <source>
        <strain evidence="2 3">K1PA1</strain>
    </source>
</reference>
<keyword evidence="1" id="KW-0732">Signal</keyword>